<dbReference type="EMBL" id="NAFK01000178">
    <property type="protein sequence ID" value="OSJ20745.1"/>
    <property type="molecule type" value="Genomic_DNA"/>
</dbReference>
<evidence type="ECO:0000313" key="5">
    <source>
        <dbReference type="EMBL" id="OSJ20745.1"/>
    </source>
</evidence>
<dbReference type="Proteomes" id="UP000193884">
    <property type="component" value="Unassembled WGS sequence"/>
</dbReference>
<accession>A0A1X3H082</accession>
<dbReference type="EMBL" id="NAFI01000184">
    <property type="protein sequence ID" value="OSJ04587.1"/>
    <property type="molecule type" value="Genomic_DNA"/>
</dbReference>
<dbReference type="GO" id="GO:0032784">
    <property type="term" value="P:regulation of DNA-templated transcription elongation"/>
    <property type="evidence" value="ECO:0007669"/>
    <property type="project" value="InterPro"/>
</dbReference>
<evidence type="ECO:0000259" key="3">
    <source>
        <dbReference type="Pfam" id="PF14760"/>
    </source>
</evidence>
<reference evidence="6 7" key="1">
    <citation type="submission" date="2017-03" db="EMBL/GenBank/DDBJ databases">
        <title>Whole genome sequences of fourteen strains of Bradyrhizobium canariense and one strain of Bradyrhizobium japonicum isolated from Lupinus (Papilionoideae: Genisteae) species in Algeria.</title>
        <authorList>
            <person name="Crovadore J."/>
            <person name="Chekireb D."/>
            <person name="Brachmann A."/>
            <person name="Chablais R."/>
            <person name="Cochard B."/>
            <person name="Lefort F."/>
        </authorList>
    </citation>
    <scope>NUCLEOTIDE SEQUENCE [LARGE SCALE GENOMIC DNA]</scope>
    <source>
        <strain evidence="4 6">UBMA195</strain>
        <strain evidence="5 7">UBMAN05</strain>
    </source>
</reference>
<proteinExistence type="predicted"/>
<dbReference type="Pfam" id="PF01272">
    <property type="entry name" value="GreA_GreB"/>
    <property type="match status" value="1"/>
</dbReference>
<evidence type="ECO:0000256" key="1">
    <source>
        <dbReference type="SAM" id="MobiDB-lite"/>
    </source>
</evidence>
<gene>
    <name evidence="5" type="ORF">BST63_37635</name>
    <name evidence="4" type="ORF">BSZ18_27805</name>
</gene>
<comment type="caution">
    <text evidence="4">The sequence shown here is derived from an EMBL/GenBank/DDBJ whole genome shotgun (WGS) entry which is preliminary data.</text>
</comment>
<dbReference type="Pfam" id="PF14760">
    <property type="entry name" value="Rnk_N"/>
    <property type="match status" value="1"/>
</dbReference>
<dbReference type="SUPFAM" id="SSF54534">
    <property type="entry name" value="FKBP-like"/>
    <property type="match status" value="1"/>
</dbReference>
<feature type="region of interest" description="Disordered" evidence="1">
    <location>
        <begin position="144"/>
        <end position="163"/>
    </location>
</feature>
<dbReference type="Proteomes" id="UP000193553">
    <property type="component" value="Unassembled WGS sequence"/>
</dbReference>
<dbReference type="OrthoDB" id="7948161at2"/>
<dbReference type="InterPro" id="IPR029462">
    <property type="entry name" value="Rnk_N"/>
</dbReference>
<feature type="compositionally biased region" description="Acidic residues" evidence="1">
    <location>
        <begin position="154"/>
        <end position="163"/>
    </location>
</feature>
<protein>
    <recommendedName>
        <fullName evidence="8">Transcription elongation factor GreA/GreB C-terminal domain-containing protein</fullName>
    </recommendedName>
</protein>
<organism evidence="4 6">
    <name type="scientific">Bradyrhizobium canariense</name>
    <dbReference type="NCBI Taxonomy" id="255045"/>
    <lineage>
        <taxon>Bacteria</taxon>
        <taxon>Pseudomonadati</taxon>
        <taxon>Pseudomonadota</taxon>
        <taxon>Alphaproteobacteria</taxon>
        <taxon>Hyphomicrobiales</taxon>
        <taxon>Nitrobacteraceae</taxon>
        <taxon>Bradyrhizobium</taxon>
    </lineage>
</organism>
<dbReference type="RefSeq" id="WP_085362382.1">
    <property type="nucleotide sequence ID" value="NZ_NAFD01000195.1"/>
</dbReference>
<dbReference type="GO" id="GO:0003677">
    <property type="term" value="F:DNA binding"/>
    <property type="evidence" value="ECO:0007669"/>
    <property type="project" value="InterPro"/>
</dbReference>
<sequence length="163" mass="17853">MKQKECAVLPLPKIALTSSDYPRLEQLARLAVQKGDLDGIFLMGEINRADIVADETDNVRPFVTIGSWVTHCTNWGAPRRTVQLVWPEECWSDPACISVLTPLGTALIGLRLGDQMPYFVAGCLNVVRVQSLTPSDSKVVPFFRRGPTRSGNPFDDDPGPTAA</sequence>
<evidence type="ECO:0000259" key="2">
    <source>
        <dbReference type="Pfam" id="PF01272"/>
    </source>
</evidence>
<evidence type="ECO:0000313" key="7">
    <source>
        <dbReference type="Proteomes" id="UP000193884"/>
    </source>
</evidence>
<evidence type="ECO:0000313" key="4">
    <source>
        <dbReference type="EMBL" id="OSJ04587.1"/>
    </source>
</evidence>
<dbReference type="Gene3D" id="3.10.50.30">
    <property type="entry name" value="Transcription elongation factor, GreA/GreB, C-terminal domain"/>
    <property type="match status" value="1"/>
</dbReference>
<feature type="domain" description="Transcription elongation factor GreA/GreB C-terminal" evidence="2">
    <location>
        <begin position="62"/>
        <end position="116"/>
    </location>
</feature>
<keyword evidence="7" id="KW-1185">Reference proteome</keyword>
<feature type="domain" description="Regulator of nucleoside diphosphate kinase N-terminal" evidence="3">
    <location>
        <begin position="12"/>
        <end position="52"/>
    </location>
</feature>
<evidence type="ECO:0000313" key="6">
    <source>
        <dbReference type="Proteomes" id="UP000193553"/>
    </source>
</evidence>
<dbReference type="AlphaFoldDB" id="A0A1X3H082"/>
<dbReference type="InterPro" id="IPR036953">
    <property type="entry name" value="GreA/GreB_C_sf"/>
</dbReference>
<name>A0A1X3H082_9BRAD</name>
<evidence type="ECO:0008006" key="8">
    <source>
        <dbReference type="Google" id="ProtNLM"/>
    </source>
</evidence>
<dbReference type="InterPro" id="IPR001437">
    <property type="entry name" value="Tscrpt_elong_fac_GreA/B_C"/>
</dbReference>